<dbReference type="PANTHER" id="PTHR10241:SF25">
    <property type="entry name" value="TOMOSYN, ISOFORM C"/>
    <property type="match status" value="1"/>
</dbReference>
<name>A0A8R7VAJ3_TRIUA</name>
<dbReference type="PANTHER" id="PTHR10241">
    <property type="entry name" value="LETHAL 2 GIANT LARVAE PROTEIN"/>
    <property type="match status" value="1"/>
</dbReference>
<dbReference type="Gramene" id="TuG1812G0700005931.01.T01">
    <property type="protein sequence ID" value="TuG1812G0700005931.01.T01"/>
    <property type="gene ID" value="TuG1812G0700005931.01"/>
</dbReference>
<dbReference type="GO" id="GO:0005096">
    <property type="term" value="F:GTPase activator activity"/>
    <property type="evidence" value="ECO:0007669"/>
    <property type="project" value="TreeGrafter"/>
</dbReference>
<sequence length="118" mass="12688">MYSLTGREHPSISLNKFCARKIVAPLISGNMKWPLTGGAPSEMSLKEDHVVERIYIAGYQDGSVRICDTTFPILMPMFVLDAKVSDVTLDGANASVSSLALCSLNITLLLAQQSGLVS</sequence>
<dbReference type="AlphaFoldDB" id="A0A8R7VAJ3"/>
<protein>
    <submittedName>
        <fullName evidence="1">Uncharacterized protein</fullName>
    </submittedName>
</protein>
<dbReference type="GO" id="GO:0006887">
    <property type="term" value="P:exocytosis"/>
    <property type="evidence" value="ECO:0007669"/>
    <property type="project" value="TreeGrafter"/>
</dbReference>
<evidence type="ECO:0000313" key="1">
    <source>
        <dbReference type="EnsemblPlants" id="TuG1812G0700005931.01.T01"/>
    </source>
</evidence>
<reference evidence="2" key="1">
    <citation type="journal article" date="2013" name="Nature">
        <title>Draft genome of the wheat A-genome progenitor Triticum urartu.</title>
        <authorList>
            <person name="Ling H.Q."/>
            <person name="Zhao S."/>
            <person name="Liu D."/>
            <person name="Wang J."/>
            <person name="Sun H."/>
            <person name="Zhang C."/>
            <person name="Fan H."/>
            <person name="Li D."/>
            <person name="Dong L."/>
            <person name="Tao Y."/>
            <person name="Gao C."/>
            <person name="Wu H."/>
            <person name="Li Y."/>
            <person name="Cui Y."/>
            <person name="Guo X."/>
            <person name="Zheng S."/>
            <person name="Wang B."/>
            <person name="Yu K."/>
            <person name="Liang Q."/>
            <person name="Yang W."/>
            <person name="Lou X."/>
            <person name="Chen J."/>
            <person name="Feng M."/>
            <person name="Jian J."/>
            <person name="Zhang X."/>
            <person name="Luo G."/>
            <person name="Jiang Y."/>
            <person name="Liu J."/>
            <person name="Wang Z."/>
            <person name="Sha Y."/>
            <person name="Zhang B."/>
            <person name="Wu H."/>
            <person name="Tang D."/>
            <person name="Shen Q."/>
            <person name="Xue P."/>
            <person name="Zou S."/>
            <person name="Wang X."/>
            <person name="Liu X."/>
            <person name="Wang F."/>
            <person name="Yang Y."/>
            <person name="An X."/>
            <person name="Dong Z."/>
            <person name="Zhang K."/>
            <person name="Zhang X."/>
            <person name="Luo M.C."/>
            <person name="Dvorak J."/>
            <person name="Tong Y."/>
            <person name="Wang J."/>
            <person name="Yang H."/>
            <person name="Li Z."/>
            <person name="Wang D."/>
            <person name="Zhang A."/>
            <person name="Wang J."/>
        </authorList>
    </citation>
    <scope>NUCLEOTIDE SEQUENCE</scope>
    <source>
        <strain evidence="2">cv. G1812</strain>
    </source>
</reference>
<reference evidence="1" key="3">
    <citation type="submission" date="2022-06" db="UniProtKB">
        <authorList>
            <consortium name="EnsemblPlants"/>
        </authorList>
    </citation>
    <scope>IDENTIFICATION</scope>
</reference>
<dbReference type="EnsemblPlants" id="TuG1812G0700005931.01.T01">
    <property type="protein sequence ID" value="TuG1812G0700005931.01.T01"/>
    <property type="gene ID" value="TuG1812G0700005931.01"/>
</dbReference>
<reference evidence="1" key="2">
    <citation type="submission" date="2018-03" db="EMBL/GenBank/DDBJ databases">
        <title>The Triticum urartu genome reveals the dynamic nature of wheat genome evolution.</title>
        <authorList>
            <person name="Ling H."/>
            <person name="Ma B."/>
            <person name="Shi X."/>
            <person name="Liu H."/>
            <person name="Dong L."/>
            <person name="Sun H."/>
            <person name="Cao Y."/>
            <person name="Gao Q."/>
            <person name="Zheng S."/>
            <person name="Li Y."/>
            <person name="Yu Y."/>
            <person name="Du H."/>
            <person name="Qi M."/>
            <person name="Li Y."/>
            <person name="Yu H."/>
            <person name="Cui Y."/>
            <person name="Wang N."/>
            <person name="Chen C."/>
            <person name="Wu H."/>
            <person name="Zhao Y."/>
            <person name="Zhang J."/>
            <person name="Li Y."/>
            <person name="Zhou W."/>
            <person name="Zhang B."/>
            <person name="Hu W."/>
            <person name="Eijk M."/>
            <person name="Tang J."/>
            <person name="Witsenboer H."/>
            <person name="Zhao S."/>
            <person name="Li Z."/>
            <person name="Zhang A."/>
            <person name="Wang D."/>
            <person name="Liang C."/>
        </authorList>
    </citation>
    <scope>NUCLEOTIDE SEQUENCE [LARGE SCALE GENOMIC DNA]</scope>
    <source>
        <strain evidence="1">cv. G1812</strain>
    </source>
</reference>
<keyword evidence="2" id="KW-1185">Reference proteome</keyword>
<dbReference type="GO" id="GO:0005737">
    <property type="term" value="C:cytoplasm"/>
    <property type="evidence" value="ECO:0007669"/>
    <property type="project" value="TreeGrafter"/>
</dbReference>
<proteinExistence type="predicted"/>
<organism evidence="1 2">
    <name type="scientific">Triticum urartu</name>
    <name type="common">Red wild einkorn</name>
    <name type="synonym">Crithodium urartu</name>
    <dbReference type="NCBI Taxonomy" id="4572"/>
    <lineage>
        <taxon>Eukaryota</taxon>
        <taxon>Viridiplantae</taxon>
        <taxon>Streptophyta</taxon>
        <taxon>Embryophyta</taxon>
        <taxon>Tracheophyta</taxon>
        <taxon>Spermatophyta</taxon>
        <taxon>Magnoliopsida</taxon>
        <taxon>Liliopsida</taxon>
        <taxon>Poales</taxon>
        <taxon>Poaceae</taxon>
        <taxon>BOP clade</taxon>
        <taxon>Pooideae</taxon>
        <taxon>Triticodae</taxon>
        <taxon>Triticeae</taxon>
        <taxon>Triticinae</taxon>
        <taxon>Triticum</taxon>
    </lineage>
</organism>
<dbReference type="GO" id="GO:0005886">
    <property type="term" value="C:plasma membrane"/>
    <property type="evidence" value="ECO:0007669"/>
    <property type="project" value="TreeGrafter"/>
</dbReference>
<accession>A0A8R7VAJ3</accession>
<evidence type="ECO:0000313" key="2">
    <source>
        <dbReference type="Proteomes" id="UP000015106"/>
    </source>
</evidence>
<dbReference type="Proteomes" id="UP000015106">
    <property type="component" value="Chromosome 7"/>
</dbReference>
<dbReference type="GO" id="GO:0045159">
    <property type="term" value="F:myosin II binding"/>
    <property type="evidence" value="ECO:0007669"/>
    <property type="project" value="TreeGrafter"/>
</dbReference>
<dbReference type="GO" id="GO:0006893">
    <property type="term" value="P:Golgi to plasma membrane transport"/>
    <property type="evidence" value="ECO:0007669"/>
    <property type="project" value="TreeGrafter"/>
</dbReference>
<dbReference type="GO" id="GO:0019905">
    <property type="term" value="F:syntaxin binding"/>
    <property type="evidence" value="ECO:0007669"/>
    <property type="project" value="TreeGrafter"/>
</dbReference>